<evidence type="ECO:0000313" key="2">
    <source>
        <dbReference type="Proteomes" id="UP000626109"/>
    </source>
</evidence>
<reference evidence="1" key="1">
    <citation type="submission" date="2021-02" db="EMBL/GenBank/DDBJ databases">
        <authorList>
            <person name="Dougan E. K."/>
            <person name="Rhodes N."/>
            <person name="Thang M."/>
            <person name="Chan C."/>
        </authorList>
    </citation>
    <scope>NUCLEOTIDE SEQUENCE</scope>
</reference>
<accession>A0A813IC97</accession>
<dbReference type="AlphaFoldDB" id="A0A813IC97"/>
<organism evidence="1 2">
    <name type="scientific">Polarella glacialis</name>
    <name type="common">Dinoflagellate</name>
    <dbReference type="NCBI Taxonomy" id="89957"/>
    <lineage>
        <taxon>Eukaryota</taxon>
        <taxon>Sar</taxon>
        <taxon>Alveolata</taxon>
        <taxon>Dinophyceae</taxon>
        <taxon>Suessiales</taxon>
        <taxon>Suessiaceae</taxon>
        <taxon>Polarella</taxon>
    </lineage>
</organism>
<protein>
    <submittedName>
        <fullName evidence="1">Uncharacterized protein</fullName>
    </submittedName>
</protein>
<dbReference type="Proteomes" id="UP000626109">
    <property type="component" value="Unassembled WGS sequence"/>
</dbReference>
<comment type="caution">
    <text evidence="1">The sequence shown here is derived from an EMBL/GenBank/DDBJ whole genome shotgun (WGS) entry which is preliminary data.</text>
</comment>
<sequence length="164" mass="17685">MSSCERFAPPRVSADAARLSLASSPCSSYLPPCGFQFMFTCRPGRSGILGSGRLGFLSGTGWPGPLGGAGDRHRHPRARSAAFVCTVLLVLGLPLHTPAGWVCLSSLNFDIKFSAPVRPFRALSTSSPRAEKVDLARPRPYEVARIKTLLESLRKDKLSTKISK</sequence>
<dbReference type="EMBL" id="CAJNNW010006431">
    <property type="protein sequence ID" value="CAE8648306.1"/>
    <property type="molecule type" value="Genomic_DNA"/>
</dbReference>
<name>A0A813IC97_POLGL</name>
<proteinExistence type="predicted"/>
<evidence type="ECO:0000313" key="1">
    <source>
        <dbReference type="EMBL" id="CAE8648306.1"/>
    </source>
</evidence>
<gene>
    <name evidence="1" type="ORF">PGLA2088_LOCUS6452</name>
</gene>